<dbReference type="AlphaFoldDB" id="A0A5E7YLY9"/>
<dbReference type="EMBL" id="CABVLI010000033">
    <property type="protein sequence ID" value="VVT07332.1"/>
    <property type="molecule type" value="Genomic_DNA"/>
</dbReference>
<organism evidence="1 2">
    <name type="scientific">Sphingomonas aurantiaca</name>
    <dbReference type="NCBI Taxonomy" id="185949"/>
    <lineage>
        <taxon>Bacteria</taxon>
        <taxon>Pseudomonadati</taxon>
        <taxon>Pseudomonadota</taxon>
        <taxon>Alphaproteobacteria</taxon>
        <taxon>Sphingomonadales</taxon>
        <taxon>Sphingomonadaceae</taxon>
        <taxon>Sphingomonas</taxon>
    </lineage>
</organism>
<accession>A0A5E7YLY9</accession>
<reference evidence="1 2" key="1">
    <citation type="submission" date="2019-09" db="EMBL/GenBank/DDBJ databases">
        <authorList>
            <person name="Dittami M. S."/>
        </authorList>
    </citation>
    <scope>NUCLEOTIDE SEQUENCE [LARGE SCALE GENOMIC DNA]</scope>
    <source>
        <strain evidence="1">SPHINGO391</strain>
    </source>
</reference>
<evidence type="ECO:0000313" key="2">
    <source>
        <dbReference type="Proteomes" id="UP000326857"/>
    </source>
</evidence>
<protein>
    <submittedName>
        <fullName evidence="1">Uncharacterized protein</fullName>
    </submittedName>
</protein>
<evidence type="ECO:0000313" key="1">
    <source>
        <dbReference type="EMBL" id="VVT07332.1"/>
    </source>
</evidence>
<name>A0A5E7YLY9_9SPHN</name>
<dbReference type="Proteomes" id="UP000326857">
    <property type="component" value="Unassembled WGS sequence"/>
</dbReference>
<sequence length="109" mass="11898">MTGRVRFDLEPLAPFVFEVGGEAFSYSTCYVFAEIADRSAGTDDTVFKARDGRFFHVVITADEGDNADGLGVHHGWYTANQIDAERAVKLRESWAVLRPQPAAPGGSFA</sequence>
<gene>
    <name evidence="1" type="ORF">SPHINGO391_390038</name>
</gene>
<dbReference type="RefSeq" id="WP_151990335.1">
    <property type="nucleotide sequence ID" value="NZ_LR701528.1"/>
</dbReference>
<proteinExistence type="predicted"/>